<protein>
    <submittedName>
        <fullName evidence="1">Uncharacterized protein</fullName>
    </submittedName>
</protein>
<dbReference type="AlphaFoldDB" id="E7C7M1"/>
<reference evidence="1" key="1">
    <citation type="submission" date="2010-01" db="EMBL/GenBank/DDBJ databases">
        <title>Genome fragments of uncultured bacteria from the North Pacific subtropical Gyre.</title>
        <authorList>
            <person name="Pham V.D."/>
            <person name="Delong E.F."/>
        </authorList>
    </citation>
    <scope>NUCLEOTIDE SEQUENCE</scope>
</reference>
<evidence type="ECO:0000313" key="1">
    <source>
        <dbReference type="EMBL" id="ADI23445.1"/>
    </source>
</evidence>
<organism evidence="1">
    <name type="scientific">uncultured nuHF1 cluster bacterium HF0770_35I22</name>
    <dbReference type="NCBI Taxonomy" id="723586"/>
    <lineage>
        <taxon>Bacteria</taxon>
        <taxon>environmental samples</taxon>
    </lineage>
</organism>
<proteinExistence type="predicted"/>
<accession>E7C7M1</accession>
<dbReference type="EMBL" id="GU568015">
    <property type="protein sequence ID" value="ADI23445.1"/>
    <property type="molecule type" value="Genomic_DNA"/>
</dbReference>
<sequence>MGVNGYEWAQLLKPMSGQTDIEQPYVDFLVGYA</sequence>
<name>E7C7M1_9BACT</name>